<dbReference type="InterPro" id="IPR003870">
    <property type="entry name" value="DUF222"/>
</dbReference>
<reference evidence="3" key="1">
    <citation type="submission" date="2022-06" db="EMBL/GenBank/DDBJ databases">
        <title>Amycolatopsis iheyaensis sp. nov., a new species of the genus Amycolatopsis isolated from soil in Iheya island, Japan.</title>
        <authorList>
            <person name="Ngamcharungchit C."/>
            <person name="Kanto H."/>
            <person name="Take A."/>
            <person name="Intra B."/>
            <person name="Matsumoto A."/>
            <person name="Panbangred W."/>
            <person name="Inahashi Y."/>
        </authorList>
    </citation>
    <scope>NUCLEOTIDE SEQUENCE</scope>
    <source>
        <strain evidence="3">OK19-0408</strain>
    </source>
</reference>
<feature type="region of interest" description="Disordered" evidence="1">
    <location>
        <begin position="373"/>
        <end position="398"/>
    </location>
</feature>
<dbReference type="EMBL" id="JAMXQV010000044">
    <property type="protein sequence ID" value="MCR6490366.1"/>
    <property type="molecule type" value="Genomic_DNA"/>
</dbReference>
<dbReference type="Proteomes" id="UP001144096">
    <property type="component" value="Unassembled WGS sequence"/>
</dbReference>
<protein>
    <submittedName>
        <fullName evidence="3">13E12 repeat family protein</fullName>
    </submittedName>
</protein>
<comment type="caution">
    <text evidence="3">The sequence shown here is derived from an EMBL/GenBank/DDBJ whole genome shotgun (WGS) entry which is preliminary data.</text>
</comment>
<sequence length="398" mass="43530">MDNDFARPADAEAFADRISSLLAVVRTAEAEIGSLLMEIEDLGVQKLFGYRSVARLYEQLADVPKGTAQHVVKRARALNSRSTPEGTLVPAVAPATAKVAATGQLSNPMIDTIVAVLTEAPSEHRDDAEQRLLSYATEARYKQVSTFGSQILTQLDPKPSEPEETEPPALRRELSLRRKRSGLWELSGRFDDETGSRTRVLLDLLAEHGPDDARSPRQRDGDAFSDAVDLALDAPDFPTHLPERAHKLTTVALDGGTDEPTARGAGTTASARPHACDSAVITAVVDGNSEPSSPGRLRRLISTSLQRALQLRDQGCAFPSCHRSPRDCRGHHMQLEAEDGPTDLDPVLMCLHHHRLLDRTDWEVRITADGLPELPPAFLNKRRKPRNSNIDQPRPSAA</sequence>
<accession>A0A9X2NKA3</accession>
<evidence type="ECO:0000313" key="4">
    <source>
        <dbReference type="Proteomes" id="UP001144096"/>
    </source>
</evidence>
<proteinExistence type="predicted"/>
<dbReference type="RefSeq" id="WP_257926930.1">
    <property type="nucleotide sequence ID" value="NZ_JAMXQV010000044.1"/>
</dbReference>
<feature type="domain" description="DUF222" evidence="2">
    <location>
        <begin position="25"/>
        <end position="313"/>
    </location>
</feature>
<evidence type="ECO:0000259" key="2">
    <source>
        <dbReference type="Pfam" id="PF02720"/>
    </source>
</evidence>
<feature type="region of interest" description="Disordered" evidence="1">
    <location>
        <begin position="254"/>
        <end position="273"/>
    </location>
</feature>
<evidence type="ECO:0000313" key="3">
    <source>
        <dbReference type="EMBL" id="MCR6490366.1"/>
    </source>
</evidence>
<dbReference type="Pfam" id="PF02720">
    <property type="entry name" value="DUF222"/>
    <property type="match status" value="1"/>
</dbReference>
<name>A0A9X2NKA3_9PSEU</name>
<organism evidence="3 4">
    <name type="scientific">Amycolatopsis iheyensis</name>
    <dbReference type="NCBI Taxonomy" id="2945988"/>
    <lineage>
        <taxon>Bacteria</taxon>
        <taxon>Bacillati</taxon>
        <taxon>Actinomycetota</taxon>
        <taxon>Actinomycetes</taxon>
        <taxon>Pseudonocardiales</taxon>
        <taxon>Pseudonocardiaceae</taxon>
        <taxon>Amycolatopsis</taxon>
    </lineage>
</organism>
<keyword evidence="4" id="KW-1185">Reference proteome</keyword>
<evidence type="ECO:0000256" key="1">
    <source>
        <dbReference type="SAM" id="MobiDB-lite"/>
    </source>
</evidence>
<feature type="region of interest" description="Disordered" evidence="1">
    <location>
        <begin position="150"/>
        <end position="169"/>
    </location>
</feature>
<dbReference type="AlphaFoldDB" id="A0A9X2NKA3"/>
<gene>
    <name evidence="3" type="ORF">M8542_46930</name>
</gene>
<feature type="compositionally biased region" description="Low complexity" evidence="1">
    <location>
        <begin position="262"/>
        <end position="272"/>
    </location>
</feature>